<name>A0A1H3CQ97_9RHOB</name>
<sequence>MTMAITTIRIDYSALPDGFDLTRPDAIAEVIEQALRESGIPAEASDVLSHLKIELPTAQLGAASRTLAEMQLI</sequence>
<protein>
    <submittedName>
        <fullName evidence="1">Uncharacterized protein</fullName>
    </submittedName>
</protein>
<gene>
    <name evidence="1" type="ORF">SAMN05444276_10935</name>
</gene>
<proteinExistence type="predicted"/>
<evidence type="ECO:0000313" key="2">
    <source>
        <dbReference type="Proteomes" id="UP000182944"/>
    </source>
</evidence>
<dbReference type="STRING" id="1545044.SAMN05444276_10935"/>
<organism evidence="1 2">
    <name type="scientific">Paracoccus sanguinis</name>
    <dbReference type="NCBI Taxonomy" id="1545044"/>
    <lineage>
        <taxon>Bacteria</taxon>
        <taxon>Pseudomonadati</taxon>
        <taxon>Pseudomonadota</taxon>
        <taxon>Alphaproteobacteria</taxon>
        <taxon>Rhodobacterales</taxon>
        <taxon>Paracoccaceae</taxon>
        <taxon>Paracoccus</taxon>
    </lineage>
</organism>
<dbReference type="Proteomes" id="UP000182944">
    <property type="component" value="Unassembled WGS sequence"/>
</dbReference>
<dbReference type="RefSeq" id="WP_028030959.1">
    <property type="nucleotide sequence ID" value="NZ_FNNA01000009.1"/>
</dbReference>
<reference evidence="2" key="1">
    <citation type="submission" date="2016-10" db="EMBL/GenBank/DDBJ databases">
        <authorList>
            <person name="Varghese N."/>
            <person name="Submissions S."/>
        </authorList>
    </citation>
    <scope>NUCLEOTIDE SEQUENCE [LARGE SCALE GENOMIC DNA]</scope>
    <source>
        <strain evidence="2">DSM 29303</strain>
    </source>
</reference>
<dbReference type="EMBL" id="FNNA01000009">
    <property type="protein sequence ID" value="SDX55599.1"/>
    <property type="molecule type" value="Genomic_DNA"/>
</dbReference>
<dbReference type="AlphaFoldDB" id="A0A1H3CQ97"/>
<accession>A0A1H3CQ97</accession>
<keyword evidence="2" id="KW-1185">Reference proteome</keyword>
<evidence type="ECO:0000313" key="1">
    <source>
        <dbReference type="EMBL" id="SDX55599.1"/>
    </source>
</evidence>